<sequence length="175" mass="19113">MPLIRLMVAISLDGFIADEAGGVDWLHPYEDVDWGFADFFSSIGTILSGRKTYDKARSFDAWPYGDKRMVVLTRRPLDDGAPDRVEAYTGDLAALIADLKRISAGDIWVLGGAEVAREIMRLGLMDRIELGIIPVLLGRGIPLFGDTGQQSLRLLSQRGLSNGILLASYATTGKQ</sequence>
<feature type="domain" description="Bacterial bifunctional deaminase-reductase C-terminal" evidence="1">
    <location>
        <begin position="2"/>
        <end position="166"/>
    </location>
</feature>
<dbReference type="PANTHER" id="PTHR38011">
    <property type="entry name" value="DIHYDROFOLATE REDUCTASE FAMILY PROTEIN (AFU_ORTHOLOGUE AFUA_8G06820)"/>
    <property type="match status" value="1"/>
</dbReference>
<evidence type="ECO:0000313" key="2">
    <source>
        <dbReference type="EMBL" id="MFD2265354.1"/>
    </source>
</evidence>
<dbReference type="Pfam" id="PF01872">
    <property type="entry name" value="RibD_C"/>
    <property type="match status" value="1"/>
</dbReference>
<comment type="caution">
    <text evidence="2">The sequence shown here is derived from an EMBL/GenBank/DDBJ whole genome shotgun (WGS) entry which is preliminary data.</text>
</comment>
<dbReference type="EMBL" id="JBHUIP010000016">
    <property type="protein sequence ID" value="MFD2265354.1"/>
    <property type="molecule type" value="Genomic_DNA"/>
</dbReference>
<dbReference type="InterPro" id="IPR050765">
    <property type="entry name" value="Riboflavin_Biosynth_HTPR"/>
</dbReference>
<organism evidence="2 3">
    <name type="scientific">Lacibacterium aquatile</name>
    <dbReference type="NCBI Taxonomy" id="1168082"/>
    <lineage>
        <taxon>Bacteria</taxon>
        <taxon>Pseudomonadati</taxon>
        <taxon>Pseudomonadota</taxon>
        <taxon>Alphaproteobacteria</taxon>
        <taxon>Rhodospirillales</taxon>
        <taxon>Rhodospirillaceae</taxon>
    </lineage>
</organism>
<dbReference type="SUPFAM" id="SSF53597">
    <property type="entry name" value="Dihydrofolate reductase-like"/>
    <property type="match status" value="1"/>
</dbReference>
<reference evidence="3" key="1">
    <citation type="journal article" date="2019" name="Int. J. Syst. Evol. Microbiol.">
        <title>The Global Catalogue of Microorganisms (GCM) 10K type strain sequencing project: providing services to taxonomists for standard genome sequencing and annotation.</title>
        <authorList>
            <consortium name="The Broad Institute Genomics Platform"/>
            <consortium name="The Broad Institute Genome Sequencing Center for Infectious Disease"/>
            <person name="Wu L."/>
            <person name="Ma J."/>
        </authorList>
    </citation>
    <scope>NUCLEOTIDE SEQUENCE [LARGE SCALE GENOMIC DNA]</scope>
    <source>
        <strain evidence="3">CGMCC 1.19062</strain>
    </source>
</reference>
<keyword evidence="3" id="KW-1185">Reference proteome</keyword>
<dbReference type="Gene3D" id="3.40.430.10">
    <property type="entry name" value="Dihydrofolate Reductase, subunit A"/>
    <property type="match status" value="1"/>
</dbReference>
<dbReference type="PANTHER" id="PTHR38011:SF11">
    <property type="entry name" value="2,5-DIAMINO-6-RIBOSYLAMINO-4(3H)-PYRIMIDINONE 5'-PHOSPHATE REDUCTASE"/>
    <property type="match status" value="1"/>
</dbReference>
<dbReference type="InterPro" id="IPR024072">
    <property type="entry name" value="DHFR-like_dom_sf"/>
</dbReference>
<gene>
    <name evidence="2" type="ORF">ACFSM5_20790</name>
</gene>
<dbReference type="InterPro" id="IPR002734">
    <property type="entry name" value="RibDG_C"/>
</dbReference>
<protein>
    <submittedName>
        <fullName evidence="2">Dihydrofolate reductase family protein</fullName>
    </submittedName>
</protein>
<evidence type="ECO:0000313" key="3">
    <source>
        <dbReference type="Proteomes" id="UP001597295"/>
    </source>
</evidence>
<accession>A0ABW5DWK4</accession>
<dbReference type="RefSeq" id="WP_379878603.1">
    <property type="nucleotide sequence ID" value="NZ_JBHUIP010000016.1"/>
</dbReference>
<proteinExistence type="predicted"/>
<evidence type="ECO:0000259" key="1">
    <source>
        <dbReference type="Pfam" id="PF01872"/>
    </source>
</evidence>
<dbReference type="Proteomes" id="UP001597295">
    <property type="component" value="Unassembled WGS sequence"/>
</dbReference>
<name>A0ABW5DWK4_9PROT</name>